<feature type="transmembrane region" description="Helical" evidence="7">
    <location>
        <begin position="211"/>
        <end position="232"/>
    </location>
</feature>
<dbReference type="CDD" id="cd13127">
    <property type="entry name" value="MATE_tuaB_like"/>
    <property type="match status" value="1"/>
</dbReference>
<feature type="transmembrane region" description="Helical" evidence="7">
    <location>
        <begin position="173"/>
        <end position="199"/>
    </location>
</feature>
<reference evidence="8 9" key="1">
    <citation type="submission" date="2018-03" db="EMBL/GenBank/DDBJ databases">
        <title>Whole genome sequencing of Histamine producing bacteria.</title>
        <authorList>
            <person name="Butler K."/>
        </authorList>
    </citation>
    <scope>NUCLEOTIDE SEQUENCE [LARGE SCALE GENOMIC DNA]</scope>
    <source>
        <strain evidence="8 9">ATCC 19614</strain>
    </source>
</reference>
<comment type="subcellular location">
    <subcellularLocation>
        <location evidence="1">Cell membrane</location>
        <topology evidence="1">Multi-pass membrane protein</topology>
    </subcellularLocation>
</comment>
<evidence type="ECO:0000256" key="6">
    <source>
        <dbReference type="ARBA" id="ARBA00023136"/>
    </source>
</evidence>
<keyword evidence="4 7" id="KW-0812">Transmembrane</keyword>
<gene>
    <name evidence="8" type="ORF">C9J47_13420</name>
</gene>
<feature type="transmembrane region" description="Helical" evidence="7">
    <location>
        <begin position="46"/>
        <end position="71"/>
    </location>
</feature>
<comment type="similarity">
    <text evidence="2">Belongs to the polysaccharide synthase family.</text>
</comment>
<dbReference type="GO" id="GO:0005886">
    <property type="term" value="C:plasma membrane"/>
    <property type="evidence" value="ECO:0007669"/>
    <property type="project" value="UniProtKB-SubCell"/>
</dbReference>
<dbReference type="EMBL" id="PYOC01000004">
    <property type="protein sequence ID" value="PSV46786.1"/>
    <property type="molecule type" value="Genomic_DNA"/>
</dbReference>
<accession>A0A2T3L7X2</accession>
<feature type="transmembrane region" description="Helical" evidence="7">
    <location>
        <begin position="418"/>
        <end position="437"/>
    </location>
</feature>
<dbReference type="Proteomes" id="UP000241803">
    <property type="component" value="Unassembled WGS sequence"/>
</dbReference>
<feature type="transmembrane region" description="Helical" evidence="7">
    <location>
        <begin position="252"/>
        <end position="274"/>
    </location>
</feature>
<evidence type="ECO:0000256" key="1">
    <source>
        <dbReference type="ARBA" id="ARBA00004651"/>
    </source>
</evidence>
<feature type="transmembrane region" description="Helical" evidence="7">
    <location>
        <begin position="294"/>
        <end position="319"/>
    </location>
</feature>
<feature type="transmembrane region" description="Helical" evidence="7">
    <location>
        <begin position="115"/>
        <end position="137"/>
    </location>
</feature>
<dbReference type="InterPro" id="IPR050833">
    <property type="entry name" value="Poly_Biosynth_Transport"/>
</dbReference>
<proteinExistence type="inferred from homology"/>
<keyword evidence="6 7" id="KW-0472">Membrane</keyword>
<dbReference type="RefSeq" id="WP_107253990.1">
    <property type="nucleotide sequence ID" value="NZ_PYOC01000004.1"/>
</dbReference>
<feature type="transmembrane region" description="Helical" evidence="7">
    <location>
        <begin position="444"/>
        <end position="464"/>
    </location>
</feature>
<sequence length="486" mass="54703">MLDRKLKNKAFNGAAWSFLDKIINQLSVAILLIYLSNILAPSDFGLIAMLSVFIAISQSIIDSGFTQALIHKSHSANESDFSTVFYTNLILSVFLYLLFYALAPAIANFYNQDDLISVSRILFLSFIFNAFSIVPRAKLTINIDFKRQTIVNTIAVFVSIVVAVVAVKNTWGYWSLVFMTLSKSFVSSLLLIIVCKWLPKKRFSKKSFSQLFGFGSNLLISGLIATFVQNLYTIILGRFFNPYQVGLYHQGYYYTNTLSFTLTSIIQGVTFPILTSIKDEKEKMLNTYQTAIQITALISFPVFMGFAAVSESFVLVFLGDEWKDIVPVLIILSFARALTPISSLNLYVLNVSGRTDLFLRADLVKIPVLVLLLFIALPYGVIGVSICQLVLSVIAYFINAYFPAKLYGFKLTDQMKPMFPVVISSIIMYIVVIQINYNDLFLELLARVFVGIIVYCSCIILFRVPFAVDIVEKIINKVRCHKYDGS</sequence>
<feature type="transmembrane region" description="Helical" evidence="7">
    <location>
        <begin position="83"/>
        <end position="103"/>
    </location>
</feature>
<comment type="caution">
    <text evidence="8">The sequence shown here is derived from an EMBL/GenBank/DDBJ whole genome shotgun (WGS) entry which is preliminary data.</text>
</comment>
<keyword evidence="5 7" id="KW-1133">Transmembrane helix</keyword>
<feature type="transmembrane region" description="Helical" evidence="7">
    <location>
        <begin position="149"/>
        <end position="167"/>
    </location>
</feature>
<dbReference type="Pfam" id="PF13440">
    <property type="entry name" value="Polysacc_synt_3"/>
    <property type="match status" value="1"/>
</dbReference>
<feature type="transmembrane region" description="Helical" evidence="7">
    <location>
        <begin position="325"/>
        <end position="348"/>
    </location>
</feature>
<evidence type="ECO:0000256" key="2">
    <source>
        <dbReference type="ARBA" id="ARBA00007430"/>
    </source>
</evidence>
<evidence type="ECO:0000313" key="8">
    <source>
        <dbReference type="EMBL" id="PSV46786.1"/>
    </source>
</evidence>
<keyword evidence="3" id="KW-1003">Cell membrane</keyword>
<evidence type="ECO:0000256" key="3">
    <source>
        <dbReference type="ARBA" id="ARBA00022475"/>
    </source>
</evidence>
<dbReference type="PANTHER" id="PTHR30250">
    <property type="entry name" value="PST FAMILY PREDICTED COLANIC ACID TRANSPORTER"/>
    <property type="match status" value="1"/>
</dbReference>
<dbReference type="PANTHER" id="PTHR30250:SF10">
    <property type="entry name" value="LIPOPOLYSACCHARIDE BIOSYNTHESIS PROTEIN WZXC"/>
    <property type="match status" value="1"/>
</dbReference>
<name>A0A2T3L7X2_9GAMM</name>
<evidence type="ECO:0000313" key="9">
    <source>
        <dbReference type="Proteomes" id="UP000241803"/>
    </source>
</evidence>
<feature type="transmembrane region" description="Helical" evidence="7">
    <location>
        <begin position="21"/>
        <end position="40"/>
    </location>
</feature>
<organism evidence="8 9">
    <name type="scientific">Photobacterium indicum</name>
    <dbReference type="NCBI Taxonomy" id="81447"/>
    <lineage>
        <taxon>Bacteria</taxon>
        <taxon>Pseudomonadati</taxon>
        <taxon>Pseudomonadota</taxon>
        <taxon>Gammaproteobacteria</taxon>
        <taxon>Vibrionales</taxon>
        <taxon>Vibrionaceae</taxon>
        <taxon>Photobacterium</taxon>
    </lineage>
</organism>
<feature type="transmembrane region" description="Helical" evidence="7">
    <location>
        <begin position="369"/>
        <end position="398"/>
    </location>
</feature>
<evidence type="ECO:0000256" key="4">
    <source>
        <dbReference type="ARBA" id="ARBA00022692"/>
    </source>
</evidence>
<dbReference type="AlphaFoldDB" id="A0A2T3L7X2"/>
<keyword evidence="9" id="KW-1185">Reference proteome</keyword>
<protein>
    <submittedName>
        <fullName evidence="8">Flippase</fullName>
    </submittedName>
</protein>
<evidence type="ECO:0000256" key="5">
    <source>
        <dbReference type="ARBA" id="ARBA00022989"/>
    </source>
</evidence>
<evidence type="ECO:0000256" key="7">
    <source>
        <dbReference type="SAM" id="Phobius"/>
    </source>
</evidence>